<dbReference type="Proteomes" id="UP001165079">
    <property type="component" value="Unassembled WGS sequence"/>
</dbReference>
<reference evidence="2" key="1">
    <citation type="submission" date="2023-03" db="EMBL/GenBank/DDBJ databases">
        <title>Actinorhabdospora filicis NBRC 111898.</title>
        <authorList>
            <person name="Ichikawa N."/>
            <person name="Sato H."/>
            <person name="Tonouchi N."/>
        </authorList>
    </citation>
    <scope>NUCLEOTIDE SEQUENCE</scope>
    <source>
        <strain evidence="2">NBRC 111898</strain>
    </source>
</reference>
<name>A0A9W6W5K4_9ACTN</name>
<dbReference type="AlphaFoldDB" id="A0A9W6W5K4"/>
<accession>A0A9W6W5K4</accession>
<dbReference type="Pfam" id="PF04149">
    <property type="entry name" value="DUF397"/>
    <property type="match status" value="1"/>
</dbReference>
<feature type="domain" description="DUF397" evidence="1">
    <location>
        <begin position="8"/>
        <end position="60"/>
    </location>
</feature>
<comment type="caution">
    <text evidence="2">The sequence shown here is derived from an EMBL/GenBank/DDBJ whole genome shotgun (WGS) entry which is preliminary data.</text>
</comment>
<dbReference type="InterPro" id="IPR007278">
    <property type="entry name" value="DUF397"/>
</dbReference>
<evidence type="ECO:0000313" key="2">
    <source>
        <dbReference type="EMBL" id="GLZ80482.1"/>
    </source>
</evidence>
<evidence type="ECO:0000313" key="3">
    <source>
        <dbReference type="Proteomes" id="UP001165079"/>
    </source>
</evidence>
<keyword evidence="3" id="KW-1185">Reference proteome</keyword>
<dbReference type="EMBL" id="BSTX01000004">
    <property type="protein sequence ID" value="GLZ80482.1"/>
    <property type="molecule type" value="Genomic_DNA"/>
</dbReference>
<proteinExistence type="predicted"/>
<gene>
    <name evidence="2" type="ORF">Afil01_52890</name>
</gene>
<organism evidence="2 3">
    <name type="scientific">Actinorhabdospora filicis</name>
    <dbReference type="NCBI Taxonomy" id="1785913"/>
    <lineage>
        <taxon>Bacteria</taxon>
        <taxon>Bacillati</taxon>
        <taxon>Actinomycetota</taxon>
        <taxon>Actinomycetes</taxon>
        <taxon>Micromonosporales</taxon>
        <taxon>Micromonosporaceae</taxon>
        <taxon>Actinorhabdospora</taxon>
    </lineage>
</organism>
<protein>
    <recommendedName>
        <fullName evidence="1">DUF397 domain-containing protein</fullName>
    </recommendedName>
</protein>
<sequence>MEIYRDYATWRRSTRSGQTGNCVEVADLGVGIGVRDTKDRDGGRLVVSASEWTSFVASLKH</sequence>
<evidence type="ECO:0000259" key="1">
    <source>
        <dbReference type="Pfam" id="PF04149"/>
    </source>
</evidence>
<dbReference type="RefSeq" id="WP_285665660.1">
    <property type="nucleotide sequence ID" value="NZ_BSTX01000004.1"/>
</dbReference>